<evidence type="ECO:0000259" key="2">
    <source>
        <dbReference type="PROSITE" id="PS50076"/>
    </source>
</evidence>
<dbReference type="InterPro" id="IPR001623">
    <property type="entry name" value="DnaJ_domain"/>
</dbReference>
<reference evidence="3 4" key="1">
    <citation type="submission" date="2024-02" db="EMBL/GenBank/DDBJ databases">
        <title>De novo assembly and annotation of 12 fungi associated with fruit tree decline syndrome in Ontario, Canada.</title>
        <authorList>
            <person name="Sulman M."/>
            <person name="Ellouze W."/>
            <person name="Ilyukhin E."/>
        </authorList>
    </citation>
    <scope>NUCLEOTIDE SEQUENCE [LARGE SCALE GENOMIC DNA]</scope>
    <source>
        <strain evidence="3 4">M42-189</strain>
    </source>
</reference>
<dbReference type="SMART" id="SM00271">
    <property type="entry name" value="DnaJ"/>
    <property type="match status" value="1"/>
</dbReference>
<feature type="compositionally biased region" description="Basic and acidic residues" evidence="1">
    <location>
        <begin position="30"/>
        <end position="44"/>
    </location>
</feature>
<comment type="caution">
    <text evidence="3">The sequence shown here is derived from an EMBL/GenBank/DDBJ whole genome shotgun (WGS) entry which is preliminary data.</text>
</comment>
<dbReference type="CDD" id="cd06257">
    <property type="entry name" value="DnaJ"/>
    <property type="match status" value="1"/>
</dbReference>
<dbReference type="Pfam" id="PF00226">
    <property type="entry name" value="DnaJ"/>
    <property type="match status" value="1"/>
</dbReference>
<dbReference type="Proteomes" id="UP001521785">
    <property type="component" value="Unassembled WGS sequence"/>
</dbReference>
<dbReference type="PANTHER" id="PTHR44144:SF1">
    <property type="entry name" value="DNAJ HOMOLOG SUBFAMILY C MEMBER 9"/>
    <property type="match status" value="1"/>
</dbReference>
<dbReference type="SUPFAM" id="SSF46565">
    <property type="entry name" value="Chaperone J-domain"/>
    <property type="match status" value="1"/>
</dbReference>
<dbReference type="InterPro" id="IPR052594">
    <property type="entry name" value="J_domain-containing_protein"/>
</dbReference>
<feature type="region of interest" description="Disordered" evidence="1">
    <location>
        <begin position="1"/>
        <end position="57"/>
    </location>
</feature>
<dbReference type="PANTHER" id="PTHR44144">
    <property type="entry name" value="DNAJ HOMOLOG SUBFAMILY C MEMBER 9"/>
    <property type="match status" value="1"/>
</dbReference>
<organism evidence="3 4">
    <name type="scientific">Paraconiothyrium brasiliense</name>
    <dbReference type="NCBI Taxonomy" id="300254"/>
    <lineage>
        <taxon>Eukaryota</taxon>
        <taxon>Fungi</taxon>
        <taxon>Dikarya</taxon>
        <taxon>Ascomycota</taxon>
        <taxon>Pezizomycotina</taxon>
        <taxon>Dothideomycetes</taxon>
        <taxon>Pleosporomycetidae</taxon>
        <taxon>Pleosporales</taxon>
        <taxon>Massarineae</taxon>
        <taxon>Didymosphaeriaceae</taxon>
        <taxon>Paraconiothyrium</taxon>
    </lineage>
</organism>
<evidence type="ECO:0000313" key="4">
    <source>
        <dbReference type="Proteomes" id="UP001521785"/>
    </source>
</evidence>
<feature type="domain" description="J" evidence="2">
    <location>
        <begin position="99"/>
        <end position="167"/>
    </location>
</feature>
<dbReference type="InterPro" id="IPR036869">
    <property type="entry name" value="J_dom_sf"/>
</dbReference>
<evidence type="ECO:0000313" key="3">
    <source>
        <dbReference type="EMBL" id="KAL1610659.1"/>
    </source>
</evidence>
<dbReference type="Gene3D" id="1.10.287.110">
    <property type="entry name" value="DnaJ domain"/>
    <property type="match status" value="1"/>
</dbReference>
<gene>
    <name evidence="3" type="ORF">SLS60_002329</name>
</gene>
<sequence>MSRRRAPLADIEIFADPDDGPPSPKRSATARKDGRTPLGERKDFGNACPRTPTVSPQITPSIEDWNSFANMYTPPRTPRTIPALTVPPVRVTEEPVCMILYSFLEMQNWKATNNEIKTAYKKVAVRYHPDKVEEHTKKDAHDNMLCINAARDVLLNRAARAKYHRDGKLPRVFTHVFPELFPRV</sequence>
<dbReference type="EMBL" id="JAKJXO020000002">
    <property type="protein sequence ID" value="KAL1610659.1"/>
    <property type="molecule type" value="Genomic_DNA"/>
</dbReference>
<dbReference type="PROSITE" id="PS50076">
    <property type="entry name" value="DNAJ_2"/>
    <property type="match status" value="1"/>
</dbReference>
<proteinExistence type="predicted"/>
<accession>A0ABR3S1T3</accession>
<name>A0ABR3S1T3_9PLEO</name>
<evidence type="ECO:0000256" key="1">
    <source>
        <dbReference type="SAM" id="MobiDB-lite"/>
    </source>
</evidence>
<protein>
    <recommendedName>
        <fullName evidence="2">J domain-containing protein</fullName>
    </recommendedName>
</protein>
<keyword evidence="4" id="KW-1185">Reference proteome</keyword>